<keyword evidence="2" id="KW-0808">Transferase</keyword>
<dbReference type="PANTHER" id="PTHR12215">
    <property type="entry name" value="PHOSPHOPANTETHEINE TRANSFERASE"/>
    <property type="match status" value="1"/>
</dbReference>
<dbReference type="SUPFAM" id="SSF56214">
    <property type="entry name" value="4'-phosphopantetheinyl transferase"/>
    <property type="match status" value="2"/>
</dbReference>
<dbReference type="Pfam" id="PF01648">
    <property type="entry name" value="ACPS"/>
    <property type="match status" value="1"/>
</dbReference>
<dbReference type="Proteomes" id="UP000239649">
    <property type="component" value="Unassembled WGS sequence"/>
</dbReference>
<protein>
    <recommendedName>
        <fullName evidence="1">holo-[acyl-carrier-protein] synthase</fullName>
        <ecNumber evidence="1">2.7.8.7</ecNumber>
    </recommendedName>
</protein>
<dbReference type="InterPro" id="IPR055066">
    <property type="entry name" value="AASDHPPT_N"/>
</dbReference>
<comment type="caution">
    <text evidence="5">The sequence shown here is derived from an EMBL/GenBank/DDBJ whole genome shotgun (WGS) entry which is preliminary data.</text>
</comment>
<feature type="domain" description="4'-phosphopantetheinyl transferase N-terminal" evidence="4">
    <location>
        <begin position="15"/>
        <end position="116"/>
    </location>
</feature>
<evidence type="ECO:0000256" key="2">
    <source>
        <dbReference type="ARBA" id="ARBA00022679"/>
    </source>
</evidence>
<accession>A0A2P6VGF3</accession>
<proteinExistence type="predicted"/>
<dbReference type="PANTHER" id="PTHR12215:SF10">
    <property type="entry name" value="L-AMINOADIPATE-SEMIALDEHYDE DEHYDROGENASE-PHOSPHOPANTETHEINYL TRANSFERASE"/>
    <property type="match status" value="1"/>
</dbReference>
<feature type="domain" description="4'-phosphopantetheinyl transferase" evidence="3">
    <location>
        <begin position="143"/>
        <end position="235"/>
    </location>
</feature>
<evidence type="ECO:0000313" key="6">
    <source>
        <dbReference type="Proteomes" id="UP000239649"/>
    </source>
</evidence>
<reference evidence="5 6" key="1">
    <citation type="journal article" date="2018" name="Plant J.">
        <title>Genome sequences of Chlorella sorokiniana UTEX 1602 and Micractinium conductrix SAG 241.80: implications to maltose excretion by a green alga.</title>
        <authorList>
            <person name="Arriola M.B."/>
            <person name="Velmurugan N."/>
            <person name="Zhang Y."/>
            <person name="Plunkett M.H."/>
            <person name="Hondzo H."/>
            <person name="Barney B.M."/>
        </authorList>
    </citation>
    <scope>NUCLEOTIDE SEQUENCE [LARGE SCALE GENOMIC DNA]</scope>
    <source>
        <strain evidence="5 6">SAG 241.80</strain>
    </source>
</reference>
<dbReference type="STRING" id="554055.A0A2P6VGF3"/>
<dbReference type="InterPro" id="IPR050559">
    <property type="entry name" value="P-Pant_transferase_sf"/>
</dbReference>
<evidence type="ECO:0000259" key="3">
    <source>
        <dbReference type="Pfam" id="PF01648"/>
    </source>
</evidence>
<dbReference type="AlphaFoldDB" id="A0A2P6VGF3"/>
<name>A0A2P6VGF3_9CHLO</name>
<dbReference type="InterPro" id="IPR037143">
    <property type="entry name" value="4-PPantetheinyl_Trfase_dom_sf"/>
</dbReference>
<keyword evidence="6" id="KW-1185">Reference proteome</keyword>
<dbReference type="GO" id="GO:0019878">
    <property type="term" value="P:lysine biosynthetic process via aminoadipic acid"/>
    <property type="evidence" value="ECO:0007669"/>
    <property type="project" value="TreeGrafter"/>
</dbReference>
<dbReference type="InterPro" id="IPR008278">
    <property type="entry name" value="4-PPantetheinyl_Trfase_dom"/>
</dbReference>
<dbReference type="Gene3D" id="3.90.470.20">
    <property type="entry name" value="4'-phosphopantetheinyl transferase domain"/>
    <property type="match status" value="2"/>
</dbReference>
<gene>
    <name evidence="5" type="ORF">C2E20_3742</name>
</gene>
<organism evidence="5 6">
    <name type="scientific">Micractinium conductrix</name>
    <dbReference type="NCBI Taxonomy" id="554055"/>
    <lineage>
        <taxon>Eukaryota</taxon>
        <taxon>Viridiplantae</taxon>
        <taxon>Chlorophyta</taxon>
        <taxon>core chlorophytes</taxon>
        <taxon>Trebouxiophyceae</taxon>
        <taxon>Chlorellales</taxon>
        <taxon>Chlorellaceae</taxon>
        <taxon>Chlorella clade</taxon>
        <taxon>Micractinium</taxon>
    </lineage>
</organism>
<dbReference type="GO" id="GO:0000287">
    <property type="term" value="F:magnesium ion binding"/>
    <property type="evidence" value="ECO:0007669"/>
    <property type="project" value="InterPro"/>
</dbReference>
<sequence length="300" mass="32212">MAAPGRLRWAVCLRGWEPAASELDLLLSWLPAEERTQCERFRQPADKQRALVSRLLARRAAAVALGLPQGDAVVKRTRGGKPYVANELPGKAEGPVPNWNYSVSHEGDYVILAAEPVAVCGCDVAAPRAARRAAGGRAESLEDFFASFERQFTAAEWDMIRGAGVEAEQESAFRKLWSLKEAFVKAMGLGLGYELGDVEFALNGGSTATASVQGSPHREWAFHLHQLGGGHWAAVARAPLAEVVDAWGGFTATFKKTEFGPGEWQEQLAAPEPAFSMLGVADLVPPEQRSAYAAAGGELV</sequence>
<dbReference type="OrthoDB" id="26719at2759"/>
<dbReference type="Pfam" id="PF22624">
    <property type="entry name" value="AASDHPPT_N"/>
    <property type="match status" value="1"/>
</dbReference>
<evidence type="ECO:0000256" key="1">
    <source>
        <dbReference type="ARBA" id="ARBA00013172"/>
    </source>
</evidence>
<evidence type="ECO:0000259" key="4">
    <source>
        <dbReference type="Pfam" id="PF22624"/>
    </source>
</evidence>
<dbReference type="GO" id="GO:0008897">
    <property type="term" value="F:holo-[acyl-carrier-protein] synthase activity"/>
    <property type="evidence" value="ECO:0007669"/>
    <property type="project" value="UniProtKB-EC"/>
</dbReference>
<dbReference type="GO" id="GO:0005829">
    <property type="term" value="C:cytosol"/>
    <property type="evidence" value="ECO:0007669"/>
    <property type="project" value="TreeGrafter"/>
</dbReference>
<evidence type="ECO:0000313" key="5">
    <source>
        <dbReference type="EMBL" id="PSC73182.1"/>
    </source>
</evidence>
<dbReference type="EMBL" id="LHPF02000008">
    <property type="protein sequence ID" value="PSC73182.1"/>
    <property type="molecule type" value="Genomic_DNA"/>
</dbReference>
<dbReference type="EC" id="2.7.8.7" evidence="1"/>